<protein>
    <recommendedName>
        <fullName evidence="8">PIN domain-containing protein</fullName>
    </recommendedName>
</protein>
<keyword evidence="10" id="KW-1185">Reference proteome</keyword>
<dbReference type="Gene3D" id="3.40.50.1010">
    <property type="entry name" value="5'-nuclease"/>
    <property type="match status" value="1"/>
</dbReference>
<evidence type="ECO:0000313" key="9">
    <source>
        <dbReference type="EMBL" id="SFI38452.1"/>
    </source>
</evidence>
<sequence>MIIIDTNIIIEIYKRNEEIISTVEKLDFDRICISDITVSELYFGARNSKELNFIQKDLQKFQHYSVNEQIPKKAVDLAHKFSLSHKLSLGDSYIAATTLHFDFELFTLNKKDFKYIENLKLFNF</sequence>
<dbReference type="GO" id="GO:0016787">
    <property type="term" value="F:hydrolase activity"/>
    <property type="evidence" value="ECO:0007669"/>
    <property type="project" value="UniProtKB-KW"/>
</dbReference>
<evidence type="ECO:0000313" key="10">
    <source>
        <dbReference type="Proteomes" id="UP000198931"/>
    </source>
</evidence>
<keyword evidence="2" id="KW-1277">Toxin-antitoxin system</keyword>
<dbReference type="InterPro" id="IPR002716">
    <property type="entry name" value="PIN_dom"/>
</dbReference>
<keyword evidence="5" id="KW-0378">Hydrolase</keyword>
<feature type="domain" description="PIN" evidence="8">
    <location>
        <begin position="2"/>
        <end position="115"/>
    </location>
</feature>
<dbReference type="PANTHER" id="PTHR33653:SF1">
    <property type="entry name" value="RIBONUCLEASE VAPC2"/>
    <property type="match status" value="1"/>
</dbReference>
<dbReference type="InterPro" id="IPR029060">
    <property type="entry name" value="PIN-like_dom_sf"/>
</dbReference>
<reference evidence="9 10" key="1">
    <citation type="submission" date="2016-10" db="EMBL/GenBank/DDBJ databases">
        <authorList>
            <person name="de Groot N.N."/>
        </authorList>
    </citation>
    <scope>NUCLEOTIDE SEQUENCE [LARGE SCALE GENOMIC DNA]</scope>
    <source>
        <strain evidence="9 10">DSM 26000</strain>
    </source>
</reference>
<gene>
    <name evidence="9" type="ORF">SAMN05443292_2361</name>
</gene>
<comment type="cofactor">
    <cofactor evidence="1">
        <name>Mg(2+)</name>
        <dbReference type="ChEBI" id="CHEBI:18420"/>
    </cofactor>
</comment>
<evidence type="ECO:0000256" key="1">
    <source>
        <dbReference type="ARBA" id="ARBA00001946"/>
    </source>
</evidence>
<name>A0A1I3HRZ8_9FLAO</name>
<dbReference type="GO" id="GO:0004518">
    <property type="term" value="F:nuclease activity"/>
    <property type="evidence" value="ECO:0007669"/>
    <property type="project" value="UniProtKB-KW"/>
</dbReference>
<dbReference type="SUPFAM" id="SSF88723">
    <property type="entry name" value="PIN domain-like"/>
    <property type="match status" value="1"/>
</dbReference>
<dbReference type="OrthoDB" id="5368631at2"/>
<keyword evidence="3" id="KW-0540">Nuclease</keyword>
<dbReference type="STRING" id="1125876.SAMN05443292_2361"/>
<keyword evidence="6" id="KW-0460">Magnesium</keyword>
<dbReference type="RefSeq" id="WP_090080815.1">
    <property type="nucleotide sequence ID" value="NZ_FOQT01000004.1"/>
</dbReference>
<organism evidence="9 10">
    <name type="scientific">Halpernia frigidisoli</name>
    <dbReference type="NCBI Taxonomy" id="1125876"/>
    <lineage>
        <taxon>Bacteria</taxon>
        <taxon>Pseudomonadati</taxon>
        <taxon>Bacteroidota</taxon>
        <taxon>Flavobacteriia</taxon>
        <taxon>Flavobacteriales</taxon>
        <taxon>Weeksellaceae</taxon>
        <taxon>Chryseobacterium group</taxon>
        <taxon>Halpernia</taxon>
    </lineage>
</organism>
<dbReference type="EMBL" id="FOQT01000004">
    <property type="protein sequence ID" value="SFI38452.1"/>
    <property type="molecule type" value="Genomic_DNA"/>
</dbReference>
<evidence type="ECO:0000259" key="8">
    <source>
        <dbReference type="Pfam" id="PF01850"/>
    </source>
</evidence>
<evidence type="ECO:0000256" key="4">
    <source>
        <dbReference type="ARBA" id="ARBA00022723"/>
    </source>
</evidence>
<dbReference type="InterPro" id="IPR050556">
    <property type="entry name" value="Type_II_TA_system_RNase"/>
</dbReference>
<evidence type="ECO:0000256" key="3">
    <source>
        <dbReference type="ARBA" id="ARBA00022722"/>
    </source>
</evidence>
<accession>A0A1I3HRZ8</accession>
<dbReference type="Pfam" id="PF01850">
    <property type="entry name" value="PIN"/>
    <property type="match status" value="1"/>
</dbReference>
<comment type="similarity">
    <text evidence="7">Belongs to the PINc/VapC protein family.</text>
</comment>
<dbReference type="PANTHER" id="PTHR33653">
    <property type="entry name" value="RIBONUCLEASE VAPC2"/>
    <property type="match status" value="1"/>
</dbReference>
<evidence type="ECO:0000256" key="6">
    <source>
        <dbReference type="ARBA" id="ARBA00022842"/>
    </source>
</evidence>
<proteinExistence type="inferred from homology"/>
<dbReference type="AlphaFoldDB" id="A0A1I3HRZ8"/>
<dbReference type="GO" id="GO:0046872">
    <property type="term" value="F:metal ion binding"/>
    <property type="evidence" value="ECO:0007669"/>
    <property type="project" value="UniProtKB-KW"/>
</dbReference>
<keyword evidence="4" id="KW-0479">Metal-binding</keyword>
<dbReference type="Proteomes" id="UP000198931">
    <property type="component" value="Unassembled WGS sequence"/>
</dbReference>
<evidence type="ECO:0000256" key="2">
    <source>
        <dbReference type="ARBA" id="ARBA00022649"/>
    </source>
</evidence>
<dbReference type="CDD" id="cd18741">
    <property type="entry name" value="PIN_VapC4-5_FitB-like"/>
    <property type="match status" value="1"/>
</dbReference>
<evidence type="ECO:0000256" key="7">
    <source>
        <dbReference type="ARBA" id="ARBA00038093"/>
    </source>
</evidence>
<evidence type="ECO:0000256" key="5">
    <source>
        <dbReference type="ARBA" id="ARBA00022801"/>
    </source>
</evidence>